<dbReference type="Pfam" id="PF00691">
    <property type="entry name" value="OmpA"/>
    <property type="match status" value="1"/>
</dbReference>
<dbReference type="InterPro" id="IPR006664">
    <property type="entry name" value="OMP_bac"/>
</dbReference>
<feature type="chain" id="PRO_5040875242" evidence="4">
    <location>
        <begin position="19"/>
        <end position="200"/>
    </location>
</feature>
<dbReference type="SUPFAM" id="SSF103088">
    <property type="entry name" value="OmpA-like"/>
    <property type="match status" value="1"/>
</dbReference>
<name>A0A9X2WQH4_9GAMM</name>
<evidence type="ECO:0000256" key="1">
    <source>
        <dbReference type="ARBA" id="ARBA00004370"/>
    </source>
</evidence>
<dbReference type="PRINTS" id="PR01021">
    <property type="entry name" value="OMPADOMAIN"/>
</dbReference>
<evidence type="ECO:0000256" key="4">
    <source>
        <dbReference type="SAM" id="SignalP"/>
    </source>
</evidence>
<organism evidence="6 7">
    <name type="scientific">Shewanella holmiensis</name>
    <dbReference type="NCBI Taxonomy" id="2952222"/>
    <lineage>
        <taxon>Bacteria</taxon>
        <taxon>Pseudomonadati</taxon>
        <taxon>Pseudomonadota</taxon>
        <taxon>Gammaproteobacteria</taxon>
        <taxon>Alteromonadales</taxon>
        <taxon>Shewanellaceae</taxon>
        <taxon>Shewanella</taxon>
    </lineage>
</organism>
<dbReference type="Gene3D" id="3.30.1330.60">
    <property type="entry name" value="OmpA-like domain"/>
    <property type="match status" value="1"/>
</dbReference>
<dbReference type="InterPro" id="IPR006665">
    <property type="entry name" value="OmpA-like"/>
</dbReference>
<dbReference type="Proteomes" id="UP001155546">
    <property type="component" value="Unassembled WGS sequence"/>
</dbReference>
<evidence type="ECO:0000259" key="5">
    <source>
        <dbReference type="PROSITE" id="PS51123"/>
    </source>
</evidence>
<evidence type="ECO:0000256" key="2">
    <source>
        <dbReference type="ARBA" id="ARBA00023136"/>
    </source>
</evidence>
<feature type="domain" description="OmpA-like" evidence="5">
    <location>
        <begin position="67"/>
        <end position="200"/>
    </location>
</feature>
<dbReference type="CDD" id="cd07185">
    <property type="entry name" value="OmpA_C-like"/>
    <property type="match status" value="1"/>
</dbReference>
<comment type="subcellular location">
    <subcellularLocation>
        <location evidence="1">Membrane</location>
    </subcellularLocation>
</comment>
<dbReference type="AlphaFoldDB" id="A0A9X2WQH4"/>
<gene>
    <name evidence="6" type="ORF">NE535_17530</name>
</gene>
<keyword evidence="7" id="KW-1185">Reference proteome</keyword>
<dbReference type="GO" id="GO:0016020">
    <property type="term" value="C:membrane"/>
    <property type="evidence" value="ECO:0007669"/>
    <property type="project" value="UniProtKB-SubCell"/>
</dbReference>
<accession>A0A9X2WQH4</accession>
<protein>
    <submittedName>
        <fullName evidence="6">OmpA family protein</fullName>
    </submittedName>
</protein>
<evidence type="ECO:0000313" key="6">
    <source>
        <dbReference type="EMBL" id="MCT7943560.1"/>
    </source>
</evidence>
<dbReference type="InterPro" id="IPR036737">
    <property type="entry name" value="OmpA-like_sf"/>
</dbReference>
<keyword evidence="2 3" id="KW-0472">Membrane</keyword>
<keyword evidence="4" id="KW-0732">Signal</keyword>
<evidence type="ECO:0000256" key="3">
    <source>
        <dbReference type="PROSITE-ProRule" id="PRU00473"/>
    </source>
</evidence>
<reference evidence="6" key="1">
    <citation type="journal article" date="2023" name="Int. J. Syst. Evol. Microbiol.">
        <title>&lt;i&gt;Shewanella septentrionalis&lt;/i&gt; sp. nov. and &lt;i&gt;Shewanella holmiensis&lt;/i&gt; sp. nov., isolated from Baltic Sea water and sediments.</title>
        <authorList>
            <person name="Martin-Rodriguez A.J."/>
            <person name="Thorell K."/>
            <person name="Joffre E."/>
            <person name="Jensie-Markopoulos S."/>
            <person name="Moore E.R.B."/>
            <person name="Sjoling A."/>
        </authorList>
    </citation>
    <scope>NUCLEOTIDE SEQUENCE</scope>
    <source>
        <strain evidence="6">SP1S2-7</strain>
    </source>
</reference>
<sequence length="200" mass="22510">MKHTLLFTTLLVSCCLSACIDTPKPAMVEQQSRDLFDPDYDGVINARDNCLQTPKGAVITNDGCESAETIQHEAARIIMFEFNQYTLTEHEQKRLASMVEKVKAKPELSIVLIGDTSPEGSDEYNHKLAKKRSDEITRLLISQGITESKITVQEYYQKDNMIPASLQGRQHRLVALATWSESGIEMAWHIYTSENNTASK</sequence>
<comment type="caution">
    <text evidence="6">The sequence shown here is derived from an EMBL/GenBank/DDBJ whole genome shotgun (WGS) entry which is preliminary data.</text>
</comment>
<proteinExistence type="predicted"/>
<dbReference type="PROSITE" id="PS51123">
    <property type="entry name" value="OMPA_2"/>
    <property type="match status" value="1"/>
</dbReference>
<feature type="signal peptide" evidence="4">
    <location>
        <begin position="1"/>
        <end position="18"/>
    </location>
</feature>
<dbReference type="RefSeq" id="WP_261299880.1">
    <property type="nucleotide sequence ID" value="NZ_JAMTCD010000035.1"/>
</dbReference>
<dbReference type="EMBL" id="JAMTCD010000035">
    <property type="protein sequence ID" value="MCT7943560.1"/>
    <property type="molecule type" value="Genomic_DNA"/>
</dbReference>
<evidence type="ECO:0000313" key="7">
    <source>
        <dbReference type="Proteomes" id="UP001155546"/>
    </source>
</evidence>